<evidence type="ECO:0000313" key="9">
    <source>
        <dbReference type="EMBL" id="TBW58893.1"/>
    </source>
</evidence>
<gene>
    <name evidence="9" type="ORF">EZI54_03200</name>
</gene>
<dbReference type="EMBL" id="SJDL01000003">
    <property type="protein sequence ID" value="TBW58893.1"/>
    <property type="molecule type" value="Genomic_DNA"/>
</dbReference>
<name>A0ABY1ZRS2_9GAMM</name>
<dbReference type="Proteomes" id="UP000313645">
    <property type="component" value="Unassembled WGS sequence"/>
</dbReference>
<keyword evidence="3 7" id="KW-1133">Transmembrane helix</keyword>
<dbReference type="PROSITE" id="PS50076">
    <property type="entry name" value="DNAJ_2"/>
    <property type="match status" value="1"/>
</dbReference>
<keyword evidence="4 7" id="KW-0472">Membrane</keyword>
<evidence type="ECO:0000256" key="4">
    <source>
        <dbReference type="ARBA" id="ARBA00023136"/>
    </source>
</evidence>
<dbReference type="PANTHER" id="PTHR12763:SF28">
    <property type="entry name" value="GEO10507P1-RELATED"/>
    <property type="match status" value="1"/>
</dbReference>
<dbReference type="PANTHER" id="PTHR12763">
    <property type="match status" value="1"/>
</dbReference>
<feature type="domain" description="J" evidence="8">
    <location>
        <begin position="114"/>
        <end position="167"/>
    </location>
</feature>
<feature type="transmembrane region" description="Helical" evidence="7">
    <location>
        <begin position="43"/>
        <end position="67"/>
    </location>
</feature>
<evidence type="ECO:0000256" key="5">
    <source>
        <dbReference type="ARBA" id="ARBA00023186"/>
    </source>
</evidence>
<dbReference type="SMART" id="SM00271">
    <property type="entry name" value="DnaJ"/>
    <property type="match status" value="1"/>
</dbReference>
<sequence length="167" mass="18432">MHWILGIILAVALFYILRGWSQLPEEKRKAYLFRGLAGGFALLMLFMVLTGRVQVLVAGVAALIPFLRKLPALFKYLPLVNRLYSQYKGQKDGGQQQAGGQQRPPGQAGMSVAQAREILGVDEKASREEIVAAHRRLIQKVHPDRGGNDYLAAQINEAKAVLLGGKR</sequence>
<protein>
    <submittedName>
        <fullName evidence="9">Molecular chaperone DnaJ</fullName>
    </submittedName>
</protein>
<dbReference type="InterPro" id="IPR001623">
    <property type="entry name" value="DnaJ_domain"/>
</dbReference>
<keyword evidence="5" id="KW-0143">Chaperone</keyword>
<dbReference type="Pfam" id="PF00226">
    <property type="entry name" value="DnaJ"/>
    <property type="match status" value="1"/>
</dbReference>
<evidence type="ECO:0000256" key="3">
    <source>
        <dbReference type="ARBA" id="ARBA00022989"/>
    </source>
</evidence>
<proteinExistence type="inferred from homology"/>
<reference evidence="9 10" key="1">
    <citation type="submission" date="2019-02" db="EMBL/GenBank/DDBJ databases">
        <title>Marinobacter halodurans sp. nov., a marine bacterium isolated from sea tidal flat.</title>
        <authorList>
            <person name="Yoo Y."/>
            <person name="Lee D.W."/>
            <person name="Kim B.S."/>
            <person name="Kim J.-J."/>
        </authorList>
    </citation>
    <scope>NUCLEOTIDE SEQUENCE [LARGE SCALE GENOMIC DNA]</scope>
    <source>
        <strain evidence="9 10">YJ-S3-2</strain>
    </source>
</reference>
<evidence type="ECO:0000259" key="8">
    <source>
        <dbReference type="PROSITE" id="PS50076"/>
    </source>
</evidence>
<comment type="caution">
    <text evidence="9">The sequence shown here is derived from an EMBL/GenBank/DDBJ whole genome shotgun (WGS) entry which is preliminary data.</text>
</comment>
<evidence type="ECO:0000256" key="6">
    <source>
        <dbReference type="ARBA" id="ARBA00038105"/>
    </source>
</evidence>
<dbReference type="RefSeq" id="WP_131478960.1">
    <property type="nucleotide sequence ID" value="NZ_SJDL01000003.1"/>
</dbReference>
<accession>A0ABY1ZRS2</accession>
<evidence type="ECO:0000256" key="1">
    <source>
        <dbReference type="ARBA" id="ARBA00004167"/>
    </source>
</evidence>
<dbReference type="CDD" id="cd06257">
    <property type="entry name" value="DnaJ"/>
    <property type="match status" value="1"/>
</dbReference>
<keyword evidence="10" id="KW-1185">Reference proteome</keyword>
<dbReference type="InterPro" id="IPR036869">
    <property type="entry name" value="J_dom_sf"/>
</dbReference>
<keyword evidence="2 7" id="KW-0812">Transmembrane</keyword>
<organism evidence="9 10">
    <name type="scientific">Marinobacter halodurans</name>
    <dbReference type="NCBI Taxonomy" id="2528979"/>
    <lineage>
        <taxon>Bacteria</taxon>
        <taxon>Pseudomonadati</taxon>
        <taxon>Pseudomonadota</taxon>
        <taxon>Gammaproteobacteria</taxon>
        <taxon>Pseudomonadales</taxon>
        <taxon>Marinobacteraceae</taxon>
        <taxon>Marinobacter</taxon>
    </lineage>
</organism>
<evidence type="ECO:0000313" key="10">
    <source>
        <dbReference type="Proteomes" id="UP000313645"/>
    </source>
</evidence>
<dbReference type="SUPFAM" id="SSF46565">
    <property type="entry name" value="Chaperone J-domain"/>
    <property type="match status" value="1"/>
</dbReference>
<dbReference type="Gene3D" id="1.10.287.110">
    <property type="entry name" value="DnaJ domain"/>
    <property type="match status" value="1"/>
</dbReference>
<evidence type="ECO:0000256" key="2">
    <source>
        <dbReference type="ARBA" id="ARBA00022692"/>
    </source>
</evidence>
<comment type="similarity">
    <text evidence="6">Belongs to the TIM14 family.</text>
</comment>
<comment type="subcellular location">
    <subcellularLocation>
        <location evidence="1">Membrane</location>
        <topology evidence="1">Single-pass membrane protein</topology>
    </subcellularLocation>
</comment>
<evidence type="ECO:0000256" key="7">
    <source>
        <dbReference type="SAM" id="Phobius"/>
    </source>
</evidence>